<accession>A0A8S5QSU3</accession>
<dbReference type="EMBL" id="BK015720">
    <property type="protein sequence ID" value="DAE21905.1"/>
    <property type="molecule type" value="Genomic_DNA"/>
</dbReference>
<sequence length="179" mass="20139">MEVLVSLVVFWGLLVGAGMLFNWSGKQAAKKKADKIRDIKNEISRQLKSGRCSDVLIKQAGYAINRNPDKYLEIAERNGSNGATATAVTEGAKAYAGSVAWGYPTAAPDKKEALEHFVTALFDARSELWHCARCARDFDLDVEDQYLLIFSRLPKDAKVLYEKLNDIEFYKQIEEMKKI</sequence>
<reference evidence="1" key="1">
    <citation type="journal article" date="2021" name="Proc. Natl. Acad. Sci. U.S.A.">
        <title>A Catalog of Tens of Thousands of Viruses from Human Metagenomes Reveals Hidden Associations with Chronic Diseases.</title>
        <authorList>
            <person name="Tisza M.J."/>
            <person name="Buck C.B."/>
        </authorList>
    </citation>
    <scope>NUCLEOTIDE SEQUENCE</scope>
    <source>
        <strain evidence="1">CtRTx89</strain>
    </source>
</reference>
<proteinExistence type="predicted"/>
<protein>
    <submittedName>
        <fullName evidence="1">Uncharacterized protein</fullName>
    </submittedName>
</protein>
<organism evidence="1">
    <name type="scientific">Myoviridae sp. ctRTx89</name>
    <dbReference type="NCBI Taxonomy" id="2826652"/>
    <lineage>
        <taxon>Viruses</taxon>
        <taxon>Duplodnaviria</taxon>
        <taxon>Heunggongvirae</taxon>
        <taxon>Uroviricota</taxon>
        <taxon>Caudoviricetes</taxon>
    </lineage>
</organism>
<name>A0A8S5QSU3_9CAUD</name>
<evidence type="ECO:0000313" key="1">
    <source>
        <dbReference type="EMBL" id="DAE21905.1"/>
    </source>
</evidence>